<sequence>MRVATASEMREIDNIAIHEYGIPGTVLMENAGVAVIRRLESIWESLAERKFCVLAGKGNNGGDGYVIARHLANQGAKVKVFLLGEKAGISGDARINLDIIDKMGLDIIEIVSERDWDKVKVAAVFSDCLVDALLGTGFRGEVSGDMAHVIDIMNAAGKLVIAVDIPSGVEADTGRICGKAVQAAYTVTFGLPKPGLFLYPGAECAGEITVADIGIPTAVVSRQNIKQNVIMAGMVRAILPRRSPAAHKGTSGRTLVIAGSRDLSGAAAMAAEGALRAGAGLVTLSAPAGLQNLLAVKLTEVMTKPLAETETGGIGREAVGEMLQLASGSDVVAIGPGLGRHEETASAVRETITAAQCPLVIDADALYALAGYTNLLNECAALPVLTPHPGEMARLTKLDVEAVNADRVGVARQAAGEWGCIVVLKGARTVVAFPDGEIYINTTGNAGMATGGTGDVLTGVIAGLIAQGMSSHDAAVAGVYVHGLAGDVAAQGGMVGMTAMDLLKAVPAALYGITGC</sequence>
<evidence type="ECO:0000256" key="17">
    <source>
        <dbReference type="HAMAP-Rule" id="MF_01965"/>
    </source>
</evidence>
<dbReference type="NCBIfam" id="TIGR00197">
    <property type="entry name" value="yjeF_nterm"/>
    <property type="match status" value="1"/>
</dbReference>
<evidence type="ECO:0000256" key="9">
    <source>
        <dbReference type="ARBA" id="ARBA00022958"/>
    </source>
</evidence>
<feature type="binding site" evidence="17">
    <location>
        <begin position="425"/>
        <end position="429"/>
    </location>
    <ligand>
        <name>AMP</name>
        <dbReference type="ChEBI" id="CHEBI:456215"/>
    </ligand>
</feature>
<comment type="catalytic activity">
    <reaction evidence="16 17 19">
        <text>(6S)-NADPHX + ADP = AMP + phosphate + NADPH + H(+)</text>
        <dbReference type="Rhea" id="RHEA:32235"/>
        <dbReference type="ChEBI" id="CHEBI:15378"/>
        <dbReference type="ChEBI" id="CHEBI:43474"/>
        <dbReference type="ChEBI" id="CHEBI:57783"/>
        <dbReference type="ChEBI" id="CHEBI:64076"/>
        <dbReference type="ChEBI" id="CHEBI:456215"/>
        <dbReference type="ChEBI" id="CHEBI:456216"/>
        <dbReference type="EC" id="4.2.1.136"/>
    </reaction>
</comment>
<feature type="binding site" evidence="17">
    <location>
        <position position="388"/>
    </location>
    <ligand>
        <name>(6S)-NADPHX</name>
        <dbReference type="ChEBI" id="CHEBI:64076"/>
    </ligand>
</feature>
<feature type="binding site" evidence="17">
    <location>
        <position position="266"/>
    </location>
    <ligand>
        <name>(6S)-NADPHX</name>
        <dbReference type="ChEBI" id="CHEBI:64076"/>
    </ligand>
</feature>
<comment type="function">
    <text evidence="17">Catalyzes the dehydration of the S-form of NAD(P)HX at the expense of ADP, which is converted to AMP. Together with NAD(P)HX epimerase, which catalyzes the epimerization of the S- and R-forms, the enzyme allows the repair of both epimers of NAD(P)HX, a damaged form of NAD(P)H that is a result of enzymatic or heat-dependent hydration.</text>
</comment>
<dbReference type="SUPFAM" id="SSF64153">
    <property type="entry name" value="YjeF N-terminal domain-like"/>
    <property type="match status" value="1"/>
</dbReference>
<dbReference type="EMBL" id="FMJE01000003">
    <property type="protein sequence ID" value="SCM80979.1"/>
    <property type="molecule type" value="Genomic_DNA"/>
</dbReference>
<dbReference type="Gene3D" id="3.40.1190.20">
    <property type="match status" value="1"/>
</dbReference>
<evidence type="ECO:0000256" key="16">
    <source>
        <dbReference type="ARBA" id="ARBA00049209"/>
    </source>
</evidence>
<dbReference type="PROSITE" id="PS51385">
    <property type="entry name" value="YJEF_N"/>
    <property type="match status" value="1"/>
</dbReference>
<dbReference type="GO" id="GO:0046496">
    <property type="term" value="P:nicotinamide nucleotide metabolic process"/>
    <property type="evidence" value="ECO:0007669"/>
    <property type="project" value="UniProtKB-UniRule"/>
</dbReference>
<comment type="caution">
    <text evidence="18">Lacks conserved residue(s) required for the propagation of feature annotation.</text>
</comment>
<evidence type="ECO:0000259" key="21">
    <source>
        <dbReference type="PROSITE" id="PS51385"/>
    </source>
</evidence>
<feature type="binding site" evidence="18">
    <location>
        <begin position="135"/>
        <end position="141"/>
    </location>
    <ligand>
        <name>(6S)-NADPHX</name>
        <dbReference type="ChEBI" id="CHEBI:64076"/>
    </ligand>
</feature>
<proteinExistence type="inferred from homology"/>
<dbReference type="CDD" id="cd01171">
    <property type="entry name" value="YXKO-related"/>
    <property type="match status" value="1"/>
</dbReference>
<feature type="binding site" evidence="17">
    <location>
        <position position="337"/>
    </location>
    <ligand>
        <name>(6S)-NADPHX</name>
        <dbReference type="ChEBI" id="CHEBI:64076"/>
    </ligand>
</feature>
<evidence type="ECO:0000256" key="10">
    <source>
        <dbReference type="ARBA" id="ARBA00023027"/>
    </source>
</evidence>
<keyword evidence="10 17" id="KW-0520">NAD</keyword>
<feature type="binding site" evidence="17">
    <location>
        <position position="455"/>
    </location>
    <ligand>
        <name>(6S)-NADPHX</name>
        <dbReference type="ChEBI" id="CHEBI:64076"/>
    </ligand>
</feature>
<keyword evidence="13" id="KW-0511">Multifunctional enzyme</keyword>
<evidence type="ECO:0000256" key="15">
    <source>
        <dbReference type="ARBA" id="ARBA00048238"/>
    </source>
</evidence>
<comment type="subunit">
    <text evidence="17">Homotetramer.</text>
</comment>
<evidence type="ECO:0000259" key="20">
    <source>
        <dbReference type="PROSITE" id="PS51383"/>
    </source>
</evidence>
<feature type="domain" description="YjeF N-terminal" evidence="21">
    <location>
        <begin position="9"/>
        <end position="221"/>
    </location>
</feature>
<keyword evidence="9 18" id="KW-0630">Potassium</keyword>
<dbReference type="Gene3D" id="3.40.50.10260">
    <property type="entry name" value="YjeF N-terminal domain"/>
    <property type="match status" value="1"/>
</dbReference>
<name>A0A212LU95_9FIRM</name>
<keyword evidence="6 17" id="KW-0547">Nucleotide-binding</keyword>
<dbReference type="GO" id="GO:0052855">
    <property type="term" value="F:ADP-dependent NAD(P)H-hydrate dehydratase activity"/>
    <property type="evidence" value="ECO:0007669"/>
    <property type="project" value="UniProtKB-UniRule"/>
</dbReference>
<evidence type="ECO:0000256" key="6">
    <source>
        <dbReference type="ARBA" id="ARBA00022741"/>
    </source>
</evidence>
<organism evidence="22">
    <name type="scientific">uncultured Sporomusa sp</name>
    <dbReference type="NCBI Taxonomy" id="307249"/>
    <lineage>
        <taxon>Bacteria</taxon>
        <taxon>Bacillati</taxon>
        <taxon>Bacillota</taxon>
        <taxon>Negativicutes</taxon>
        <taxon>Selenomonadales</taxon>
        <taxon>Sporomusaceae</taxon>
        <taxon>Sporomusa</taxon>
        <taxon>environmental samples</taxon>
    </lineage>
</organism>
<evidence type="ECO:0000256" key="4">
    <source>
        <dbReference type="ARBA" id="ARBA00009524"/>
    </source>
</evidence>
<dbReference type="NCBIfam" id="TIGR00196">
    <property type="entry name" value="yjeF_cterm"/>
    <property type="match status" value="1"/>
</dbReference>
<feature type="domain" description="YjeF C-terminal" evidence="20">
    <location>
        <begin position="231"/>
        <end position="513"/>
    </location>
</feature>
<feature type="binding site" evidence="18">
    <location>
        <position position="164"/>
    </location>
    <ligand>
        <name>(6S)-NADPHX</name>
        <dbReference type="ChEBI" id="CHEBI:64076"/>
    </ligand>
</feature>
<evidence type="ECO:0000256" key="14">
    <source>
        <dbReference type="ARBA" id="ARBA00025153"/>
    </source>
</evidence>
<feature type="binding site" evidence="18">
    <location>
        <position position="60"/>
    </location>
    <ligand>
        <name>K(+)</name>
        <dbReference type="ChEBI" id="CHEBI:29103"/>
    </ligand>
</feature>
<dbReference type="PANTHER" id="PTHR12592">
    <property type="entry name" value="ATP-DEPENDENT (S)-NAD(P)H-HYDRATE DEHYDRATASE FAMILY MEMBER"/>
    <property type="match status" value="1"/>
</dbReference>
<dbReference type="PIRSF" id="PIRSF017184">
    <property type="entry name" value="Nnr"/>
    <property type="match status" value="1"/>
</dbReference>
<evidence type="ECO:0000256" key="18">
    <source>
        <dbReference type="HAMAP-Rule" id="MF_01966"/>
    </source>
</evidence>
<evidence type="ECO:0000256" key="5">
    <source>
        <dbReference type="ARBA" id="ARBA00022723"/>
    </source>
</evidence>
<dbReference type="InterPro" id="IPR030677">
    <property type="entry name" value="Nnr"/>
</dbReference>
<comment type="catalytic activity">
    <reaction evidence="1 18 19">
        <text>(6R)-NADHX = (6S)-NADHX</text>
        <dbReference type="Rhea" id="RHEA:32215"/>
        <dbReference type="ChEBI" id="CHEBI:64074"/>
        <dbReference type="ChEBI" id="CHEBI:64075"/>
        <dbReference type="EC" id="5.1.99.6"/>
    </reaction>
</comment>
<comment type="similarity">
    <text evidence="18">Belongs to the NnrE/AIBP family.</text>
</comment>
<keyword evidence="5 18" id="KW-0479">Metal-binding</keyword>
<feature type="binding site" evidence="17">
    <location>
        <position position="454"/>
    </location>
    <ligand>
        <name>AMP</name>
        <dbReference type="ChEBI" id="CHEBI:456215"/>
    </ligand>
</feature>
<keyword evidence="7 17" id="KW-0067">ATP-binding</keyword>
<evidence type="ECO:0000256" key="13">
    <source>
        <dbReference type="ARBA" id="ARBA00023268"/>
    </source>
</evidence>
<evidence type="ECO:0000256" key="19">
    <source>
        <dbReference type="PIRNR" id="PIRNR017184"/>
    </source>
</evidence>
<gene>
    <name evidence="22" type="primary">nnr</name>
    <name evidence="17" type="synonym">nnrD</name>
    <name evidence="18" type="synonym">nnrE</name>
    <name evidence="22" type="ORF">KL86SPO_31158</name>
</gene>
<evidence type="ECO:0000313" key="22">
    <source>
        <dbReference type="EMBL" id="SCM80979.1"/>
    </source>
</evidence>
<dbReference type="EC" id="5.1.99.6" evidence="19"/>
<evidence type="ECO:0000256" key="7">
    <source>
        <dbReference type="ARBA" id="ARBA00022840"/>
    </source>
</evidence>
<dbReference type="AlphaFoldDB" id="A0A212LU95"/>
<comment type="cofactor">
    <cofactor evidence="18 19">
        <name>K(+)</name>
        <dbReference type="ChEBI" id="CHEBI:29103"/>
    </cofactor>
    <text evidence="18 19">Binds 1 potassium ion per subunit.</text>
</comment>
<dbReference type="FunFam" id="3.40.50.10260:FF:000003">
    <property type="entry name" value="Multifunctional fusion protein"/>
    <property type="match status" value="1"/>
</dbReference>
<dbReference type="SUPFAM" id="SSF53613">
    <property type="entry name" value="Ribokinase-like"/>
    <property type="match status" value="1"/>
</dbReference>
<feature type="binding site" evidence="18">
    <location>
        <begin position="59"/>
        <end position="63"/>
    </location>
    <ligand>
        <name>(6S)-NADPHX</name>
        <dbReference type="ChEBI" id="CHEBI:64076"/>
    </ligand>
</feature>
<comment type="similarity">
    <text evidence="3 19">In the N-terminal section; belongs to the NnrE/AIBP family.</text>
</comment>
<dbReference type="InterPro" id="IPR017953">
    <property type="entry name" value="Carbohydrate_kinase_pred_CS"/>
</dbReference>
<reference evidence="22" key="1">
    <citation type="submission" date="2016-08" db="EMBL/GenBank/DDBJ databases">
        <authorList>
            <person name="Seilhamer J.J."/>
        </authorList>
    </citation>
    <scope>NUCLEOTIDE SEQUENCE</scope>
    <source>
        <strain evidence="22">86</strain>
    </source>
</reference>
<accession>A0A212LU95</accession>
<dbReference type="HAMAP" id="MF_01966">
    <property type="entry name" value="NADHX_epimerase"/>
    <property type="match status" value="1"/>
</dbReference>
<dbReference type="Pfam" id="PF01256">
    <property type="entry name" value="Carb_kinase"/>
    <property type="match status" value="1"/>
</dbReference>
<protein>
    <recommendedName>
        <fullName evidence="19">Bifunctional NAD(P)H-hydrate repair enzyme</fullName>
    </recommendedName>
    <alternativeName>
        <fullName evidence="19">Nicotinamide nucleotide repair protein</fullName>
    </alternativeName>
    <domain>
        <recommendedName>
            <fullName evidence="19">ADP-dependent (S)-NAD(P)H-hydrate dehydratase</fullName>
            <ecNumber evidence="19">4.2.1.136</ecNumber>
        </recommendedName>
        <alternativeName>
            <fullName evidence="19">ADP-dependent NAD(P)HX dehydratase</fullName>
        </alternativeName>
    </domain>
    <domain>
        <recommendedName>
            <fullName evidence="19">NAD(P)H-hydrate epimerase</fullName>
            <ecNumber evidence="19">5.1.99.6</ecNumber>
        </recommendedName>
    </domain>
</protein>
<dbReference type="InterPro" id="IPR036652">
    <property type="entry name" value="YjeF_N_dom_sf"/>
</dbReference>
<dbReference type="EC" id="4.2.1.136" evidence="19"/>
<dbReference type="GO" id="GO:0052856">
    <property type="term" value="F:NAD(P)HX epimerase activity"/>
    <property type="evidence" value="ECO:0007669"/>
    <property type="project" value="UniProtKB-UniRule"/>
</dbReference>
<comment type="function">
    <text evidence="18">Catalyzes the epimerization of the S- and R-forms of NAD(P)HX, a damaged form of NAD(P)H that is a result of enzymatic or heat-dependent hydration. This is a prerequisite for the S-specific NAD(P)H-hydrate dehydratase to allow the repair of both epimers of NAD(P)HX.</text>
</comment>
<dbReference type="PANTHER" id="PTHR12592:SF0">
    <property type="entry name" value="ATP-DEPENDENT (S)-NAD(P)H-HYDRATE DEHYDRATASE"/>
    <property type="match status" value="1"/>
</dbReference>
<comment type="function">
    <text evidence="14 19">Bifunctional enzyme that catalyzes the epimerization of the S- and R-forms of NAD(P)HX and the dehydration of the S-form of NAD(P)HX at the expense of ADP, which is converted to AMP. This allows the repair of both epimers of NAD(P)HX, a damaged form of NAD(P)H that is a result of enzymatic or heat-dependent hydration.</text>
</comment>
<evidence type="ECO:0000256" key="2">
    <source>
        <dbReference type="ARBA" id="ARBA00000909"/>
    </source>
</evidence>
<feature type="binding site" evidence="18">
    <location>
        <position position="167"/>
    </location>
    <ligand>
        <name>K(+)</name>
        <dbReference type="ChEBI" id="CHEBI:29103"/>
    </ligand>
</feature>
<dbReference type="PROSITE" id="PS51383">
    <property type="entry name" value="YJEF_C_3"/>
    <property type="match status" value="1"/>
</dbReference>
<dbReference type="InterPro" id="IPR029056">
    <property type="entry name" value="Ribokinase-like"/>
</dbReference>
<feature type="binding site" evidence="18">
    <location>
        <position position="131"/>
    </location>
    <ligand>
        <name>K(+)</name>
        <dbReference type="ChEBI" id="CHEBI:29103"/>
    </ligand>
</feature>
<evidence type="ECO:0000256" key="12">
    <source>
        <dbReference type="ARBA" id="ARBA00023239"/>
    </source>
</evidence>
<keyword evidence="12 17" id="KW-0456">Lyase</keyword>
<comment type="similarity">
    <text evidence="4 19">In the C-terminal section; belongs to the NnrD/CARKD family.</text>
</comment>
<keyword evidence="11 18" id="KW-0413">Isomerase</keyword>
<comment type="cofactor">
    <cofactor evidence="17">
        <name>Mg(2+)</name>
        <dbReference type="ChEBI" id="CHEBI:18420"/>
    </cofactor>
</comment>
<evidence type="ECO:0000256" key="11">
    <source>
        <dbReference type="ARBA" id="ARBA00023235"/>
    </source>
</evidence>
<dbReference type="PROSITE" id="PS01050">
    <property type="entry name" value="YJEF_C_2"/>
    <property type="match status" value="1"/>
</dbReference>
<dbReference type="GO" id="GO:0046872">
    <property type="term" value="F:metal ion binding"/>
    <property type="evidence" value="ECO:0007669"/>
    <property type="project" value="UniProtKB-UniRule"/>
</dbReference>
<dbReference type="GO" id="GO:0005524">
    <property type="term" value="F:ATP binding"/>
    <property type="evidence" value="ECO:0007669"/>
    <property type="project" value="UniProtKB-UniRule"/>
</dbReference>
<dbReference type="GO" id="GO:0110051">
    <property type="term" value="P:metabolite repair"/>
    <property type="evidence" value="ECO:0007669"/>
    <property type="project" value="TreeGrafter"/>
</dbReference>
<comment type="catalytic activity">
    <reaction evidence="2 18 19">
        <text>(6R)-NADPHX = (6S)-NADPHX</text>
        <dbReference type="Rhea" id="RHEA:32227"/>
        <dbReference type="ChEBI" id="CHEBI:64076"/>
        <dbReference type="ChEBI" id="CHEBI:64077"/>
        <dbReference type="EC" id="5.1.99.6"/>
    </reaction>
</comment>
<dbReference type="InterPro" id="IPR004443">
    <property type="entry name" value="YjeF_N_dom"/>
</dbReference>
<comment type="similarity">
    <text evidence="17">Belongs to the NnrD/CARKD family.</text>
</comment>
<dbReference type="RefSeq" id="WP_288186181.1">
    <property type="nucleotide sequence ID" value="NZ_LT608335.1"/>
</dbReference>
<comment type="catalytic activity">
    <reaction evidence="15 17 19">
        <text>(6S)-NADHX + ADP = AMP + phosphate + NADH + H(+)</text>
        <dbReference type="Rhea" id="RHEA:32223"/>
        <dbReference type="ChEBI" id="CHEBI:15378"/>
        <dbReference type="ChEBI" id="CHEBI:43474"/>
        <dbReference type="ChEBI" id="CHEBI:57945"/>
        <dbReference type="ChEBI" id="CHEBI:64074"/>
        <dbReference type="ChEBI" id="CHEBI:456215"/>
        <dbReference type="ChEBI" id="CHEBI:456216"/>
        <dbReference type="EC" id="4.2.1.136"/>
    </reaction>
</comment>
<evidence type="ECO:0000256" key="3">
    <source>
        <dbReference type="ARBA" id="ARBA00006001"/>
    </source>
</evidence>
<dbReference type="Pfam" id="PF03853">
    <property type="entry name" value="YjeF_N"/>
    <property type="match status" value="1"/>
</dbReference>
<evidence type="ECO:0000256" key="1">
    <source>
        <dbReference type="ARBA" id="ARBA00000013"/>
    </source>
</evidence>
<keyword evidence="8 17" id="KW-0521">NADP</keyword>
<dbReference type="InterPro" id="IPR000631">
    <property type="entry name" value="CARKD"/>
</dbReference>
<evidence type="ECO:0000256" key="8">
    <source>
        <dbReference type="ARBA" id="ARBA00022857"/>
    </source>
</evidence>
<dbReference type="HAMAP" id="MF_01965">
    <property type="entry name" value="NADHX_dehydratase"/>
    <property type="match status" value="1"/>
</dbReference>